<feature type="domain" description="Calcium/calmodulin-dependent protein kinase II association-domain" evidence="1">
    <location>
        <begin position="47"/>
        <end position="172"/>
    </location>
</feature>
<dbReference type="EMBL" id="JAQMWT010000013">
    <property type="protein sequence ID" value="KAJ8614027.1"/>
    <property type="molecule type" value="Genomic_DNA"/>
</dbReference>
<gene>
    <name evidence="2" type="ORF">CTAYLR_009613</name>
</gene>
<name>A0AAD7UQA6_9STRA</name>
<protein>
    <recommendedName>
        <fullName evidence="1">Calcium/calmodulin-dependent protein kinase II association-domain domain-containing protein</fullName>
    </recommendedName>
</protein>
<dbReference type="GO" id="GO:0005516">
    <property type="term" value="F:calmodulin binding"/>
    <property type="evidence" value="ECO:0007669"/>
    <property type="project" value="InterPro"/>
</dbReference>
<dbReference type="InterPro" id="IPR013543">
    <property type="entry name" value="Ca/CaM-dep_prot_kinase-assoc"/>
</dbReference>
<evidence type="ECO:0000313" key="3">
    <source>
        <dbReference type="Proteomes" id="UP001230188"/>
    </source>
</evidence>
<dbReference type="Gene3D" id="3.10.450.50">
    <property type="match status" value="1"/>
</dbReference>
<proteinExistence type="predicted"/>
<evidence type="ECO:0000313" key="2">
    <source>
        <dbReference type="EMBL" id="KAJ8614027.1"/>
    </source>
</evidence>
<dbReference type="Pfam" id="PF08332">
    <property type="entry name" value="CaMKII_AD"/>
    <property type="match status" value="1"/>
</dbReference>
<sequence>MYEQFPVVAGELSLDPAQMQDPGVSAAAAGLRGGASGAASFDVDIEDVVASNSRLLVAISQGDYLTYKHLVDEKLTCFEPEGCGHLVQGLDFHKYYFDRSKREASSETGNVSVVQPHVRIFGDTALMAYVRLVQVGGKTARYEETRLWRRTNQPDAVTSLGKWKLVHFHRSSPKTSFAP</sequence>
<keyword evidence="3" id="KW-1185">Reference proteome</keyword>
<accession>A0AAD7UQA6</accession>
<comment type="caution">
    <text evidence="2">The sequence shown here is derived from an EMBL/GenBank/DDBJ whole genome shotgun (WGS) entry which is preliminary data.</text>
</comment>
<dbReference type="GO" id="GO:0004683">
    <property type="term" value="F:calcium/calmodulin-dependent protein kinase activity"/>
    <property type="evidence" value="ECO:0007669"/>
    <property type="project" value="InterPro"/>
</dbReference>
<dbReference type="AlphaFoldDB" id="A0AAD7UQA6"/>
<dbReference type="SUPFAM" id="SSF54427">
    <property type="entry name" value="NTF2-like"/>
    <property type="match status" value="1"/>
</dbReference>
<dbReference type="Proteomes" id="UP001230188">
    <property type="component" value="Unassembled WGS sequence"/>
</dbReference>
<dbReference type="InterPro" id="IPR032710">
    <property type="entry name" value="NTF2-like_dom_sf"/>
</dbReference>
<reference evidence="2" key="1">
    <citation type="submission" date="2023-01" db="EMBL/GenBank/DDBJ databases">
        <title>Metagenome sequencing of chrysophaentin producing Chrysophaeum taylorii.</title>
        <authorList>
            <person name="Davison J."/>
            <person name="Bewley C."/>
        </authorList>
    </citation>
    <scope>NUCLEOTIDE SEQUENCE</scope>
    <source>
        <strain evidence="2">NIES-1699</strain>
    </source>
</reference>
<organism evidence="2 3">
    <name type="scientific">Chrysophaeum taylorii</name>
    <dbReference type="NCBI Taxonomy" id="2483200"/>
    <lineage>
        <taxon>Eukaryota</taxon>
        <taxon>Sar</taxon>
        <taxon>Stramenopiles</taxon>
        <taxon>Ochrophyta</taxon>
        <taxon>Pelagophyceae</taxon>
        <taxon>Pelagomonadales</taxon>
        <taxon>Pelagomonadaceae</taxon>
        <taxon>Chrysophaeum</taxon>
    </lineage>
</organism>
<evidence type="ECO:0000259" key="1">
    <source>
        <dbReference type="Pfam" id="PF08332"/>
    </source>
</evidence>